<dbReference type="OrthoDB" id="2358583at2"/>
<dbReference type="EC" id="2.7.1.-" evidence="2"/>
<dbReference type="PROSITE" id="PS51094">
    <property type="entry name" value="PTS_EIIA_TYPE_2"/>
    <property type="match status" value="1"/>
</dbReference>
<dbReference type="EMBL" id="JMTB01000114">
    <property type="protein sequence ID" value="KFB99635.1"/>
    <property type="molecule type" value="Genomic_DNA"/>
</dbReference>
<dbReference type="PANTHER" id="PTHR30185:SF14">
    <property type="entry name" value="STATIONARY PHASE-INDUCIBLE PROTEIN CSIE-RELATED"/>
    <property type="match status" value="1"/>
</dbReference>
<dbReference type="InterPro" id="IPR013196">
    <property type="entry name" value="HTH_11"/>
</dbReference>
<keyword evidence="3" id="KW-1185">Reference proteome</keyword>
<organism evidence="2 3">
    <name type="scientific">Trabulsiella guamensis ATCC 49490</name>
    <dbReference type="NCBI Taxonomy" id="1005994"/>
    <lineage>
        <taxon>Bacteria</taxon>
        <taxon>Pseudomonadati</taxon>
        <taxon>Pseudomonadota</taxon>
        <taxon>Gammaproteobacteria</taxon>
        <taxon>Enterobacterales</taxon>
        <taxon>Enterobacteriaceae</taxon>
        <taxon>Trabulsiella</taxon>
    </lineage>
</organism>
<dbReference type="Gene3D" id="1.10.10.10">
    <property type="entry name" value="Winged helix-like DNA-binding domain superfamily/Winged helix DNA-binding domain"/>
    <property type="match status" value="1"/>
</dbReference>
<dbReference type="SUPFAM" id="SSF55804">
    <property type="entry name" value="Phoshotransferase/anion transport protein"/>
    <property type="match status" value="1"/>
</dbReference>
<dbReference type="PANTHER" id="PTHR30185">
    <property type="entry name" value="CRYPTIC BETA-GLUCOSIDE BGL OPERON ANTITERMINATOR"/>
    <property type="match status" value="1"/>
</dbReference>
<name>A0A084ZQ91_9ENTR</name>
<comment type="caution">
    <text evidence="2">The sequence shown here is derived from an EMBL/GenBank/DDBJ whole genome shotgun (WGS) entry which is preliminary data.</text>
</comment>
<evidence type="ECO:0000313" key="2">
    <source>
        <dbReference type="EMBL" id="KFB99635.1"/>
    </source>
</evidence>
<dbReference type="InterPro" id="IPR050661">
    <property type="entry name" value="BglG_antiterminators"/>
</dbReference>
<dbReference type="Gene3D" id="3.40.930.10">
    <property type="entry name" value="Mannitol-specific EII, Chain A"/>
    <property type="match status" value="1"/>
</dbReference>
<keyword evidence="2" id="KW-0808">Transferase</keyword>
<dbReference type="NCBIfam" id="NF007366">
    <property type="entry name" value="PRK09863.1"/>
    <property type="match status" value="1"/>
</dbReference>
<proteinExistence type="predicted"/>
<sequence>MLNERQLTLLARLEHQPCSLNVLAQLTGVSGRTILRDIDYLNFTLSGKARVMAVASVGYQLEIFDRRSYFELLQRHDNDDRLLAMLLLNAFVTRTQLANTLNLPETWVAERLVRLKARYEKAFSIQSRPGAGHYIDAPEEKCLVLLANLLKKDPLLFPLPGIDPDSLARLQDACRHARDWPAIPADYLASIILAVYALRNRLSPDLPHFHNDTLQRITDDVGLWLGADAFSAAVHFLDSHQQRAETITTHYISGLLRSLPELAPLHVIDPQLIEDLTGHIARCSASPVWLPENRQGSMNNLKAAWPAAFDLGIQFINKLREEQDIPVFDSDLIGLYFACALERHQQDRYPVILLADQNAIATINKQAIERDVMSCRVIIARTPGEIRDLCADIEPALIVNNSHHLLDEIPGEVLIVRNIITPAAIGQIKDLLASAFIRQRPERFFLSQGSFHYANDSDETWQSVIAHICKQLTDGGHLTVDEAWRIEQREREGENLIVNQLAIPHCWSERQSHFRGYFITLARPLLVNNEPVSHVLIACASASARHELKIFSYLASVLYRYPQTTISELSGYDDFLALLRG</sequence>
<dbReference type="InterPro" id="IPR036388">
    <property type="entry name" value="WH-like_DNA-bd_sf"/>
</dbReference>
<protein>
    <submittedName>
        <fullName evidence="2">Putative frv operon regulatory protein</fullName>
        <ecNumber evidence="2">2.7.1.-</ecNumber>
    </submittedName>
</protein>
<dbReference type="eggNOG" id="COG1762">
    <property type="taxonomic scope" value="Bacteria"/>
</dbReference>
<reference evidence="3" key="1">
    <citation type="submission" date="2014-05" db="EMBL/GenBank/DDBJ databases">
        <title>ATOL: Assembling a taxonomically balanced genome-scale reconstruction of the evolutionary history of the Enterobacteriaceae.</title>
        <authorList>
            <person name="Plunkett G. III"/>
            <person name="Neeno-Eckwall E.C."/>
            <person name="Glasner J.D."/>
            <person name="Perna N.T."/>
        </authorList>
    </citation>
    <scope>NUCLEOTIDE SEQUENCE [LARGE SCALE GENOMIC DNA]</scope>
    <source>
        <strain evidence="3">ATCC 49490</strain>
    </source>
</reference>
<evidence type="ECO:0000313" key="3">
    <source>
        <dbReference type="Proteomes" id="UP000028630"/>
    </source>
</evidence>
<accession>A0A084ZQ91</accession>
<dbReference type="Pfam" id="PF08279">
    <property type="entry name" value="HTH_11"/>
    <property type="match status" value="1"/>
</dbReference>
<dbReference type="RefSeq" id="WP_038161487.1">
    <property type="nucleotide sequence ID" value="NZ_JMTB01000114.1"/>
</dbReference>
<dbReference type="Pfam" id="PF00359">
    <property type="entry name" value="PTS_EIIA_2"/>
    <property type="match status" value="1"/>
</dbReference>
<dbReference type="Proteomes" id="UP000028630">
    <property type="component" value="Unassembled WGS sequence"/>
</dbReference>
<dbReference type="GO" id="GO:0016740">
    <property type="term" value="F:transferase activity"/>
    <property type="evidence" value="ECO:0007669"/>
    <property type="project" value="UniProtKB-KW"/>
</dbReference>
<feature type="domain" description="PTS EIIA type-2" evidence="1">
    <location>
        <begin position="444"/>
        <end position="581"/>
    </location>
</feature>
<dbReference type="AlphaFoldDB" id="A0A084ZQ91"/>
<dbReference type="eggNOG" id="COG3711">
    <property type="taxonomic scope" value="Bacteria"/>
</dbReference>
<dbReference type="InterPro" id="IPR016152">
    <property type="entry name" value="PTrfase/Anion_transptr"/>
</dbReference>
<dbReference type="InterPro" id="IPR002178">
    <property type="entry name" value="PTS_EIIA_type-2_dom"/>
</dbReference>
<gene>
    <name evidence="2" type="primary">frvR</name>
    <name evidence="2" type="ORF">GTGU_04074</name>
</gene>
<evidence type="ECO:0000259" key="1">
    <source>
        <dbReference type="PROSITE" id="PS51094"/>
    </source>
</evidence>